<dbReference type="Pfam" id="PF00172">
    <property type="entry name" value="Zn_clus"/>
    <property type="match status" value="1"/>
</dbReference>
<dbReference type="GO" id="GO:0008270">
    <property type="term" value="F:zinc ion binding"/>
    <property type="evidence" value="ECO:0007669"/>
    <property type="project" value="InterPro"/>
</dbReference>
<dbReference type="GO" id="GO:0043565">
    <property type="term" value="F:sequence-specific DNA binding"/>
    <property type="evidence" value="ECO:0007669"/>
    <property type="project" value="TreeGrafter"/>
</dbReference>
<dbReference type="PROSITE" id="PS50048">
    <property type="entry name" value="ZN2_CY6_FUNGAL_2"/>
    <property type="match status" value="1"/>
</dbReference>
<dbReference type="EMBL" id="LFIW01001390">
    <property type="protein sequence ID" value="KZL82386.1"/>
    <property type="molecule type" value="Genomic_DNA"/>
</dbReference>
<evidence type="ECO:0000313" key="8">
    <source>
        <dbReference type="EMBL" id="KZL82386.1"/>
    </source>
</evidence>
<dbReference type="PANTHER" id="PTHR47540:SF2">
    <property type="entry name" value="ZN(II)2CYS6 TRANSCRIPTION FACTOR (EUROFUNG)"/>
    <property type="match status" value="1"/>
</dbReference>
<keyword evidence="2" id="KW-0805">Transcription regulation</keyword>
<evidence type="ECO:0000256" key="2">
    <source>
        <dbReference type="ARBA" id="ARBA00023015"/>
    </source>
</evidence>
<name>A0A167CBR3_COLIC</name>
<dbReference type="InterPro" id="IPR051711">
    <property type="entry name" value="Stress_Response_Reg"/>
</dbReference>
<accession>A0A167CBR3</accession>
<evidence type="ECO:0000259" key="7">
    <source>
        <dbReference type="PROSITE" id="PS50048"/>
    </source>
</evidence>
<comment type="caution">
    <text evidence="8">The sequence shown here is derived from an EMBL/GenBank/DDBJ whole genome shotgun (WGS) entry which is preliminary data.</text>
</comment>
<sequence>MYGTLSFSKGNKRSSAEFHAFSEVHKRRLRQPACDECRIARVKCRGKSDSEKCARCQGTGRACTYNSTRRRSQHSGKPTEPPEPTHTTDDTDEDNGDKDGESTPSAPLTLESTSSPQGSTLPQDTHTKWWECRFEPFDLFVEPGTDLAIDESQNASAQKQIDGDSSSGSANDNDGVLHLTDLELASVVIGQNDPHHYGFSVPCNEFQSKISLSTPSRSSPPTPSLVWSTVSGHVEHQKPPSLSSDMQLDHPASLQHKSDTQDDATHASTLAEFSDLIDVMQFAEGPSISGSATPTSNSCTCLQDLTATLFSLRSRPERTQVDHFLLLFKQVMHKWEAVETCVRACRVSRSFALLVLMNVQELVTLLLEATSSANPSNSTSGRRDSVLAISMGTFTVEDGADQRIIARMLLAVRMKELHSFILRISSQMKLAGLDDIFTDFHHQIEMLRRAFTL</sequence>
<dbReference type="InterPro" id="IPR036864">
    <property type="entry name" value="Zn2-C6_fun-type_DNA-bd_sf"/>
</dbReference>
<dbReference type="Proteomes" id="UP000076584">
    <property type="component" value="Unassembled WGS sequence"/>
</dbReference>
<keyword evidence="9" id="KW-1185">Reference proteome</keyword>
<evidence type="ECO:0000256" key="4">
    <source>
        <dbReference type="ARBA" id="ARBA00023163"/>
    </source>
</evidence>
<evidence type="ECO:0000313" key="9">
    <source>
        <dbReference type="Proteomes" id="UP000076584"/>
    </source>
</evidence>
<dbReference type="Gene3D" id="4.10.240.10">
    <property type="entry name" value="Zn(2)-C6 fungal-type DNA-binding domain"/>
    <property type="match status" value="1"/>
</dbReference>
<evidence type="ECO:0000256" key="1">
    <source>
        <dbReference type="ARBA" id="ARBA00004123"/>
    </source>
</evidence>
<comment type="subcellular location">
    <subcellularLocation>
        <location evidence="1">Nucleus</location>
    </subcellularLocation>
</comment>
<keyword evidence="3" id="KW-0238">DNA-binding</keyword>
<dbReference type="AlphaFoldDB" id="A0A167CBR3"/>
<keyword evidence="4" id="KW-0804">Transcription</keyword>
<keyword evidence="5" id="KW-0539">Nucleus</keyword>
<dbReference type="CDD" id="cd00067">
    <property type="entry name" value="GAL4"/>
    <property type="match status" value="1"/>
</dbReference>
<dbReference type="GO" id="GO:0000981">
    <property type="term" value="F:DNA-binding transcription factor activity, RNA polymerase II-specific"/>
    <property type="evidence" value="ECO:0007669"/>
    <property type="project" value="InterPro"/>
</dbReference>
<feature type="region of interest" description="Disordered" evidence="6">
    <location>
        <begin position="66"/>
        <end position="124"/>
    </location>
</feature>
<dbReference type="InterPro" id="IPR001138">
    <property type="entry name" value="Zn2Cys6_DnaBD"/>
</dbReference>
<feature type="region of interest" description="Disordered" evidence="6">
    <location>
        <begin position="211"/>
        <end position="265"/>
    </location>
</feature>
<feature type="domain" description="Zn(2)-C6 fungal-type" evidence="7">
    <location>
        <begin position="33"/>
        <end position="65"/>
    </location>
</feature>
<dbReference type="PANTHER" id="PTHR47540">
    <property type="entry name" value="THIAMINE REPRESSIBLE GENES REGULATORY PROTEIN THI5"/>
    <property type="match status" value="1"/>
</dbReference>
<dbReference type="PROSITE" id="PS00463">
    <property type="entry name" value="ZN2_CY6_FUNGAL_1"/>
    <property type="match status" value="1"/>
</dbReference>
<dbReference type="SUPFAM" id="SSF57701">
    <property type="entry name" value="Zn2/Cys6 DNA-binding domain"/>
    <property type="match status" value="1"/>
</dbReference>
<feature type="compositionally biased region" description="Basic and acidic residues" evidence="6">
    <location>
        <begin position="256"/>
        <end position="265"/>
    </location>
</feature>
<reference evidence="8 9" key="1">
    <citation type="submission" date="2015-06" db="EMBL/GenBank/DDBJ databases">
        <title>Survival trade-offs in plant roots during colonization by closely related pathogenic and mutualistic fungi.</title>
        <authorList>
            <person name="Hacquard S."/>
            <person name="Kracher B."/>
            <person name="Hiruma K."/>
            <person name="Weinman A."/>
            <person name="Muench P."/>
            <person name="Garrido Oter R."/>
            <person name="Ver Loren van Themaat E."/>
            <person name="Dallerey J.-F."/>
            <person name="Damm U."/>
            <person name="Henrissat B."/>
            <person name="Lespinet O."/>
            <person name="Thon M."/>
            <person name="Kemen E."/>
            <person name="McHardy A.C."/>
            <person name="Schulze-Lefert P."/>
            <person name="O'Connell R.J."/>
        </authorList>
    </citation>
    <scope>NUCLEOTIDE SEQUENCE [LARGE SCALE GENOMIC DNA]</scope>
    <source>
        <strain evidence="8 9">MAFF 238704</strain>
    </source>
</reference>
<dbReference type="GO" id="GO:0005634">
    <property type="term" value="C:nucleus"/>
    <property type="evidence" value="ECO:0007669"/>
    <property type="project" value="UniProtKB-SubCell"/>
</dbReference>
<gene>
    <name evidence="8" type="ORF">CI238_10707</name>
</gene>
<organism evidence="8 9">
    <name type="scientific">Colletotrichum incanum</name>
    <name type="common">Soybean anthracnose fungus</name>
    <dbReference type="NCBI Taxonomy" id="1573173"/>
    <lineage>
        <taxon>Eukaryota</taxon>
        <taxon>Fungi</taxon>
        <taxon>Dikarya</taxon>
        <taxon>Ascomycota</taxon>
        <taxon>Pezizomycotina</taxon>
        <taxon>Sordariomycetes</taxon>
        <taxon>Hypocreomycetidae</taxon>
        <taxon>Glomerellales</taxon>
        <taxon>Glomerellaceae</taxon>
        <taxon>Colletotrichum</taxon>
        <taxon>Colletotrichum spaethianum species complex</taxon>
    </lineage>
</organism>
<dbReference type="GO" id="GO:0045944">
    <property type="term" value="P:positive regulation of transcription by RNA polymerase II"/>
    <property type="evidence" value="ECO:0007669"/>
    <property type="project" value="TreeGrafter"/>
</dbReference>
<proteinExistence type="predicted"/>
<evidence type="ECO:0000256" key="3">
    <source>
        <dbReference type="ARBA" id="ARBA00023125"/>
    </source>
</evidence>
<protein>
    <submittedName>
        <fullName evidence="8">Transcription factor cys6 protein</fullName>
    </submittedName>
</protein>
<evidence type="ECO:0000256" key="5">
    <source>
        <dbReference type="ARBA" id="ARBA00023242"/>
    </source>
</evidence>
<feature type="compositionally biased region" description="Polar residues" evidence="6">
    <location>
        <begin position="102"/>
        <end position="124"/>
    </location>
</feature>
<evidence type="ECO:0000256" key="6">
    <source>
        <dbReference type="SAM" id="MobiDB-lite"/>
    </source>
</evidence>